<comment type="caution">
    <text evidence="2">The sequence shown here is derived from an EMBL/GenBank/DDBJ whole genome shotgun (WGS) entry which is preliminary data.</text>
</comment>
<dbReference type="AlphaFoldDB" id="A0A923GJ04"/>
<accession>A0A923GJ04</accession>
<name>A0A923GJ04_9PSED</name>
<dbReference type="RefSeq" id="WP_186602672.1">
    <property type="nucleotide sequence ID" value="NZ_JABWRP020000008.1"/>
</dbReference>
<evidence type="ECO:0000313" key="4">
    <source>
        <dbReference type="Proteomes" id="UP000628137"/>
    </source>
</evidence>
<reference evidence="3" key="3">
    <citation type="submission" date="2021-06" db="EMBL/GenBank/DDBJ databases">
        <title>Updating the genus Pseudomonas: Description of 43 new species and partition of the Pseudomonas putida group.</title>
        <authorList>
            <person name="Girard L."/>
            <person name="Lood C."/>
            <person name="Vandamme P."/>
            <person name="Rokni-Zadeh H."/>
            <person name="Van Noort V."/>
            <person name="Hofte M."/>
            <person name="Lavigne R."/>
            <person name="De Mot R."/>
        </authorList>
    </citation>
    <scope>NUCLEOTIDE SEQUENCE</scope>
    <source>
        <strain evidence="3">RW4S2</strain>
    </source>
</reference>
<evidence type="ECO:0000256" key="1">
    <source>
        <dbReference type="SAM" id="SignalP"/>
    </source>
</evidence>
<dbReference type="EMBL" id="JABWRP020000008">
    <property type="protein sequence ID" value="MBV4541871.1"/>
    <property type="molecule type" value="Genomic_DNA"/>
</dbReference>
<organism evidence="2">
    <name type="scientific">Pseudomonas vlassakiae</name>
    <dbReference type="NCBI Taxonomy" id="485888"/>
    <lineage>
        <taxon>Bacteria</taxon>
        <taxon>Pseudomonadati</taxon>
        <taxon>Pseudomonadota</taxon>
        <taxon>Gammaproteobacteria</taxon>
        <taxon>Pseudomonadales</taxon>
        <taxon>Pseudomonadaceae</taxon>
        <taxon>Pseudomonas</taxon>
    </lineage>
</organism>
<protein>
    <submittedName>
        <fullName evidence="2">Uncharacterized protein</fullName>
    </submittedName>
</protein>
<reference evidence="2 4" key="1">
    <citation type="journal article" date="2020" name="Microorganisms">
        <title>Reliable Identification of Environmental Pseudomonas Isolates Using the rpoD Gene.</title>
        <authorList>
            <consortium name="The Broad Institute Genome Sequencing Platform"/>
            <person name="Girard L."/>
            <person name="Lood C."/>
            <person name="Rokni-Zadeh H."/>
            <person name="van Noort V."/>
            <person name="Lavigne R."/>
            <person name="De Mot R."/>
        </authorList>
    </citation>
    <scope>NUCLEOTIDE SEQUENCE</scope>
    <source>
        <strain evidence="2 4">RW4S2</strain>
    </source>
</reference>
<proteinExistence type="predicted"/>
<keyword evidence="1" id="KW-0732">Signal</keyword>
<dbReference type="Proteomes" id="UP000628137">
    <property type="component" value="Unassembled WGS sequence"/>
</dbReference>
<feature type="chain" id="PRO_5044696218" evidence="1">
    <location>
        <begin position="19"/>
        <end position="87"/>
    </location>
</feature>
<dbReference type="EMBL" id="JABWRP010000007">
    <property type="protein sequence ID" value="MBC3471217.1"/>
    <property type="molecule type" value="Genomic_DNA"/>
</dbReference>
<feature type="signal peptide" evidence="1">
    <location>
        <begin position="1"/>
        <end position="18"/>
    </location>
</feature>
<sequence length="87" mass="9365">MKFRAMVVLLLAAGLAQAQQQLNTSDGGSQIDDLKTFQADAVDGRDADAMEKLSRKKRGVAPVVGMPCEHGYRLIGDDCVVADIPFE</sequence>
<keyword evidence="4" id="KW-1185">Reference proteome</keyword>
<gene>
    <name evidence="3" type="ORF">HU738_012525</name>
    <name evidence="2" type="ORF">HU738_11675</name>
</gene>
<evidence type="ECO:0000313" key="3">
    <source>
        <dbReference type="EMBL" id="MBV4541871.1"/>
    </source>
</evidence>
<reference evidence="2" key="2">
    <citation type="submission" date="2020-07" db="EMBL/GenBank/DDBJ databases">
        <authorList>
            <person name="Lood C."/>
            <person name="Girard L."/>
        </authorList>
    </citation>
    <scope>NUCLEOTIDE SEQUENCE</scope>
    <source>
        <strain evidence="2">RW4S2</strain>
    </source>
</reference>
<evidence type="ECO:0000313" key="2">
    <source>
        <dbReference type="EMBL" id="MBC3471217.1"/>
    </source>
</evidence>